<feature type="domain" description="GTPase-associated system helical" evidence="1">
    <location>
        <begin position="165"/>
        <end position="352"/>
    </location>
</feature>
<dbReference type="Pfam" id="PF19994">
    <property type="entry name" value="GASH"/>
    <property type="match status" value="1"/>
</dbReference>
<reference evidence="2" key="1">
    <citation type="journal article" date="2015" name="Nature">
        <title>Complex archaea that bridge the gap between prokaryotes and eukaryotes.</title>
        <authorList>
            <person name="Spang A."/>
            <person name="Saw J.H."/>
            <person name="Jorgensen S.L."/>
            <person name="Zaremba-Niedzwiedzka K."/>
            <person name="Martijn J."/>
            <person name="Lind A.E."/>
            <person name="van Eijk R."/>
            <person name="Schleper C."/>
            <person name="Guy L."/>
            <person name="Ettema T.J."/>
        </authorList>
    </citation>
    <scope>NUCLEOTIDE SEQUENCE</scope>
</reference>
<dbReference type="AlphaFoldDB" id="A0A0F9NRN6"/>
<sequence length="357" mass="38706">MNPEFGVWYLQVDPEPTDDKLKRRWQAIEKLCKKPSRDLKRDLIRIAYQVPSPATTSQALVGACQDADAAFRAHDNAEEQSLLAAVAIVNLFDSKAQADSISLALGVTCASLQGNRSRKTAEEVGLHRRADEHLATVSLASRCETLQRKAGPAPVNVDGTCAEAKAHAEQNAIPDAVKKLADAVQSIGAGLDGILDVFHRLERQQGLFAEELNILWWMENGTSRVLQKKLKRMNPGSAALVAGKELADITRVPPGPLGIVAFLAHAIPSPSSRITFAAAVEAVPEAWRLDVLVDGPVTEAERLCPLHVALREAVKSSTWHEAFSHSTGIDATVKIRPVDVALQMYRECLLLESDLAG</sequence>
<evidence type="ECO:0000313" key="2">
    <source>
        <dbReference type="EMBL" id="KKN14732.1"/>
    </source>
</evidence>
<dbReference type="InterPro" id="IPR045523">
    <property type="entry name" value="GASH"/>
</dbReference>
<organism evidence="2">
    <name type="scientific">marine sediment metagenome</name>
    <dbReference type="NCBI Taxonomy" id="412755"/>
    <lineage>
        <taxon>unclassified sequences</taxon>
        <taxon>metagenomes</taxon>
        <taxon>ecological metagenomes</taxon>
    </lineage>
</organism>
<protein>
    <recommendedName>
        <fullName evidence="1">GTPase-associated system helical domain-containing protein</fullName>
    </recommendedName>
</protein>
<name>A0A0F9NRN6_9ZZZZ</name>
<dbReference type="EMBL" id="LAZR01003788">
    <property type="protein sequence ID" value="KKN14732.1"/>
    <property type="molecule type" value="Genomic_DNA"/>
</dbReference>
<evidence type="ECO:0000259" key="1">
    <source>
        <dbReference type="Pfam" id="PF19994"/>
    </source>
</evidence>
<accession>A0A0F9NRN6</accession>
<proteinExistence type="predicted"/>
<comment type="caution">
    <text evidence="2">The sequence shown here is derived from an EMBL/GenBank/DDBJ whole genome shotgun (WGS) entry which is preliminary data.</text>
</comment>
<gene>
    <name evidence="2" type="ORF">LCGC14_0993140</name>
</gene>